<evidence type="ECO:0000313" key="1">
    <source>
        <dbReference type="EMBL" id="OAD68856.1"/>
    </source>
</evidence>
<dbReference type="GeneID" id="28993264"/>
<dbReference type="Proteomes" id="UP000077315">
    <property type="component" value="Unassembled WGS sequence"/>
</dbReference>
<sequence>MHKRKVAVQFSRLQARSTAVQQEHIDKVQELLDSHYVSAPEARWVNFSFKLHHAFPSHQRLVIYIKDFPTVSAFFFPYRDTENLNNMETSKCGLYVRYSKLAPLVELMSLHQNRPRTVHSLRDMVVLSLWCDDGEAWLFQYTRESDFLQESPDY</sequence>
<keyword evidence="2" id="KW-1185">Reference proteome</keyword>
<evidence type="ECO:0000313" key="2">
    <source>
        <dbReference type="Proteomes" id="UP000077315"/>
    </source>
</evidence>
<proteinExistence type="predicted"/>
<dbReference type="VEuPathDB" id="FungiDB:PHYBLDRAFT_149862"/>
<dbReference type="OrthoDB" id="2276331at2759"/>
<organism evidence="1 2">
    <name type="scientific">Phycomyces blakesleeanus (strain ATCC 8743b / DSM 1359 / FGSC 10004 / NBRC 33097 / NRRL 1555)</name>
    <dbReference type="NCBI Taxonomy" id="763407"/>
    <lineage>
        <taxon>Eukaryota</taxon>
        <taxon>Fungi</taxon>
        <taxon>Fungi incertae sedis</taxon>
        <taxon>Mucoromycota</taxon>
        <taxon>Mucoromycotina</taxon>
        <taxon>Mucoromycetes</taxon>
        <taxon>Mucorales</taxon>
        <taxon>Phycomycetaceae</taxon>
        <taxon>Phycomyces</taxon>
    </lineage>
</organism>
<protein>
    <submittedName>
        <fullName evidence="1">Uncharacterized protein</fullName>
    </submittedName>
</protein>
<dbReference type="InParanoid" id="A0A167KTP2"/>
<dbReference type="RefSeq" id="XP_018286896.1">
    <property type="nucleotide sequence ID" value="XM_018432358.1"/>
</dbReference>
<dbReference type="EMBL" id="KV440993">
    <property type="protein sequence ID" value="OAD68856.1"/>
    <property type="molecule type" value="Genomic_DNA"/>
</dbReference>
<gene>
    <name evidence="1" type="ORF">PHYBLDRAFT_149862</name>
</gene>
<reference evidence="2" key="1">
    <citation type="submission" date="2015-06" db="EMBL/GenBank/DDBJ databases">
        <title>Expansion of signal transduction pathways in fungi by whole-genome duplication.</title>
        <authorList>
            <consortium name="DOE Joint Genome Institute"/>
            <person name="Corrochano L.M."/>
            <person name="Kuo A."/>
            <person name="Marcet-Houben M."/>
            <person name="Polaino S."/>
            <person name="Salamov A."/>
            <person name="Villalobos J.M."/>
            <person name="Alvarez M.I."/>
            <person name="Avalos J."/>
            <person name="Benito E.P."/>
            <person name="Benoit I."/>
            <person name="Burger G."/>
            <person name="Camino L.P."/>
            <person name="Canovas D."/>
            <person name="Cerda-Olmedo E."/>
            <person name="Cheng J.-F."/>
            <person name="Dominguez A."/>
            <person name="Elias M."/>
            <person name="Eslava A.P."/>
            <person name="Glaser F."/>
            <person name="Grimwood J."/>
            <person name="Gutierrez G."/>
            <person name="Heitman J."/>
            <person name="Henrissat B."/>
            <person name="Iturriaga E.A."/>
            <person name="Lang B.F."/>
            <person name="Lavin J.L."/>
            <person name="Lee S."/>
            <person name="Li W."/>
            <person name="Lindquist E."/>
            <person name="Lopez-Garcia S."/>
            <person name="Luque E.M."/>
            <person name="Marcos A.T."/>
            <person name="Martin J."/>
            <person name="McCluskey K."/>
            <person name="Medina H.R."/>
            <person name="Miralles-Duran A."/>
            <person name="Miyazaki A."/>
            <person name="Munoz-Torres E."/>
            <person name="Oguiza J.A."/>
            <person name="Ohm R."/>
            <person name="Olmedo M."/>
            <person name="Orejas M."/>
            <person name="Ortiz-Castellanos L."/>
            <person name="Pisabarro A.G."/>
            <person name="Rodriguez-Romero J."/>
            <person name="Ruiz-Herrera J."/>
            <person name="Ruiz-Vazquez R."/>
            <person name="Sanz C."/>
            <person name="Schackwitz W."/>
            <person name="Schmutz J."/>
            <person name="Shahriari M."/>
            <person name="Shelest E."/>
            <person name="Silva-Franco F."/>
            <person name="Soanes D."/>
            <person name="Syed K."/>
            <person name="Tagua V.G."/>
            <person name="Talbot N.J."/>
            <person name="Thon M."/>
            <person name="De vries R.P."/>
            <person name="Wiebenga A."/>
            <person name="Yadav J.S."/>
            <person name="Braun E.L."/>
            <person name="Baker S."/>
            <person name="Garre V."/>
            <person name="Horwitz B."/>
            <person name="Torres-Martinez S."/>
            <person name="Idnurm A."/>
            <person name="Herrera-Estrella A."/>
            <person name="Gabaldon T."/>
            <person name="Grigoriev I.V."/>
        </authorList>
    </citation>
    <scope>NUCLEOTIDE SEQUENCE [LARGE SCALE GENOMIC DNA]</scope>
    <source>
        <strain evidence="2">NRRL 1555(-)</strain>
    </source>
</reference>
<name>A0A167KTP2_PHYB8</name>
<dbReference type="AlphaFoldDB" id="A0A167KTP2"/>
<accession>A0A167KTP2</accession>